<evidence type="ECO:0008006" key="17">
    <source>
        <dbReference type="Google" id="ProtNLM"/>
    </source>
</evidence>
<dbReference type="Proteomes" id="UP000295181">
    <property type="component" value="Unassembled WGS sequence"/>
</dbReference>
<keyword evidence="10 14" id="KW-0472">Membrane</keyword>
<comment type="catalytic activity">
    <reaction evidence="12">
        <text>K(+)(in) = K(+)(out)</text>
        <dbReference type="Rhea" id="RHEA:29463"/>
        <dbReference type="ChEBI" id="CHEBI:29103"/>
    </reaction>
</comment>
<evidence type="ECO:0000256" key="5">
    <source>
        <dbReference type="ARBA" id="ARBA00022692"/>
    </source>
</evidence>
<dbReference type="AlphaFoldDB" id="A0A4R5NMM3"/>
<evidence type="ECO:0000256" key="2">
    <source>
        <dbReference type="ARBA" id="ARBA00006920"/>
    </source>
</evidence>
<reference evidence="15 16" key="1">
    <citation type="journal article" date="2019" name="Appl. Microbiol. Biotechnol.">
        <title>Uncovering carbohydrate metabolism through a genotype-phenotype association study of 56 lactic acid bacteria genomes.</title>
        <authorList>
            <person name="Buron-Moles G."/>
            <person name="Chailyan A."/>
            <person name="Dolejs I."/>
            <person name="Forster J."/>
            <person name="Miks M.H."/>
        </authorList>
    </citation>
    <scope>NUCLEOTIDE SEQUENCE [LARGE SCALE GENOMIC DNA]</scope>
    <source>
        <strain evidence="15 16">ATCC 4005</strain>
    </source>
</reference>
<evidence type="ECO:0000256" key="3">
    <source>
        <dbReference type="ARBA" id="ARBA00022448"/>
    </source>
</evidence>
<dbReference type="RefSeq" id="WP_013727242.1">
    <property type="nucleotide sequence ID" value="NZ_AZDM01000006.1"/>
</dbReference>
<keyword evidence="9" id="KW-0406">Ion transport</keyword>
<keyword evidence="3" id="KW-0813">Transport</keyword>
<evidence type="ECO:0000256" key="9">
    <source>
        <dbReference type="ARBA" id="ARBA00023065"/>
    </source>
</evidence>
<dbReference type="InterPro" id="IPR010617">
    <property type="entry name" value="TMEM175-like"/>
</dbReference>
<dbReference type="PANTHER" id="PTHR31462">
    <property type="entry name" value="ENDOSOMAL/LYSOSOMAL POTASSIUM CHANNEL TMEM175"/>
    <property type="match status" value="1"/>
</dbReference>
<gene>
    <name evidence="15" type="ORF">C5L32_001991</name>
</gene>
<feature type="compositionally biased region" description="Basic and acidic residues" evidence="13">
    <location>
        <begin position="273"/>
        <end position="316"/>
    </location>
</feature>
<evidence type="ECO:0000256" key="4">
    <source>
        <dbReference type="ARBA" id="ARBA00022538"/>
    </source>
</evidence>
<dbReference type="PANTHER" id="PTHR31462:SF5">
    <property type="entry name" value="ENDOSOMAL_LYSOSOMAL PROTON CHANNEL TMEM175"/>
    <property type="match status" value="1"/>
</dbReference>
<feature type="transmembrane region" description="Helical" evidence="14">
    <location>
        <begin position="78"/>
        <end position="98"/>
    </location>
</feature>
<keyword evidence="11" id="KW-0407">Ion channel</keyword>
<evidence type="ECO:0000256" key="7">
    <source>
        <dbReference type="ARBA" id="ARBA00022958"/>
    </source>
</evidence>
<feature type="transmembrane region" description="Helical" evidence="14">
    <location>
        <begin position="152"/>
        <end position="176"/>
    </location>
</feature>
<dbReference type="Pfam" id="PF06736">
    <property type="entry name" value="TMEM175"/>
    <property type="match status" value="1"/>
</dbReference>
<keyword evidence="8 14" id="KW-1133">Transmembrane helix</keyword>
<evidence type="ECO:0000256" key="10">
    <source>
        <dbReference type="ARBA" id="ARBA00023136"/>
    </source>
</evidence>
<evidence type="ECO:0000256" key="8">
    <source>
        <dbReference type="ARBA" id="ARBA00022989"/>
    </source>
</evidence>
<name>A0A4R5NMM3_LENBU</name>
<protein>
    <recommendedName>
        <fullName evidence="17">Integral membrane protein</fullName>
    </recommendedName>
</protein>
<evidence type="ECO:0000256" key="1">
    <source>
        <dbReference type="ARBA" id="ARBA00004141"/>
    </source>
</evidence>
<comment type="similarity">
    <text evidence="2">Belongs to the TMEM175 family.</text>
</comment>
<feature type="compositionally biased region" description="Low complexity" evidence="13">
    <location>
        <begin position="317"/>
        <end position="326"/>
    </location>
</feature>
<accession>A0A4R5NMM3</accession>
<feature type="transmembrane region" description="Helical" evidence="14">
    <location>
        <begin position="104"/>
        <end position="124"/>
    </location>
</feature>
<feature type="transmembrane region" description="Helical" evidence="14">
    <location>
        <begin position="45"/>
        <end position="66"/>
    </location>
</feature>
<evidence type="ECO:0000256" key="6">
    <source>
        <dbReference type="ARBA" id="ARBA00022826"/>
    </source>
</evidence>
<keyword evidence="6" id="KW-0631">Potassium channel</keyword>
<feature type="compositionally biased region" description="Polar residues" evidence="13">
    <location>
        <begin position="225"/>
        <end position="239"/>
    </location>
</feature>
<comment type="subcellular location">
    <subcellularLocation>
        <location evidence="1">Membrane</location>
        <topology evidence="1">Multi-pass membrane protein</topology>
    </subcellularLocation>
</comment>
<feature type="compositionally biased region" description="Basic and acidic residues" evidence="13">
    <location>
        <begin position="327"/>
        <end position="381"/>
    </location>
</feature>
<feature type="compositionally biased region" description="Basic and acidic residues" evidence="13">
    <location>
        <begin position="388"/>
        <end position="413"/>
    </location>
</feature>
<evidence type="ECO:0000256" key="14">
    <source>
        <dbReference type="SAM" id="Phobius"/>
    </source>
</evidence>
<sequence>MKKLKSRLDAFSDAVIAIILTIMVLDLTPVLRDNLNDYLFLSKQIGIYIISFAFVANMWYQHATLFNDIDDMSYRIMLYDFIFLIPLSLTPLATNMMASNTTRIPVMAYGLLLFLVSASFRLLARSVMHFEYTDKSKMRQLYRKIYGRHNQYYLIFNAVLIVLAYFFPQVVLWFYLPYPIVYMILSSRDRQQMYDASQLTTEQRQEYLKLPQNAINQFREMVQDQAATGTDRTTSNASHPQHGFSGWLDHPVATDSAGHSVNPHAPSNNPDSVEVRKERQAQWEEFAKQIRDGSKKYRDAAEQIRKEQRDTNREAVKQAARQAEQQQDQRKHDAEAAAKEAEIQREAREKASKQAAKETERQQEADKESAKQAAKDIERQAKAKRRAAHEEDKILEHQKRTQRRAERRDAKHEVKQKKLQAKAQAYEPDQNSKPTDHDTEQSDQEKHEE</sequence>
<keyword evidence="7" id="KW-0630">Potassium</keyword>
<evidence type="ECO:0000256" key="11">
    <source>
        <dbReference type="ARBA" id="ARBA00023303"/>
    </source>
</evidence>
<evidence type="ECO:0000256" key="13">
    <source>
        <dbReference type="SAM" id="MobiDB-lite"/>
    </source>
</evidence>
<feature type="transmembrane region" description="Helical" evidence="14">
    <location>
        <begin position="7"/>
        <end position="25"/>
    </location>
</feature>
<evidence type="ECO:0000256" key="12">
    <source>
        <dbReference type="ARBA" id="ARBA00034430"/>
    </source>
</evidence>
<keyword evidence="4" id="KW-0633">Potassium transport</keyword>
<evidence type="ECO:0000313" key="16">
    <source>
        <dbReference type="Proteomes" id="UP000295181"/>
    </source>
</evidence>
<proteinExistence type="inferred from homology"/>
<organism evidence="15 16">
    <name type="scientific">Lentilactobacillus buchneri DSM 20057</name>
    <dbReference type="NCBI Taxonomy" id="1423728"/>
    <lineage>
        <taxon>Bacteria</taxon>
        <taxon>Bacillati</taxon>
        <taxon>Bacillota</taxon>
        <taxon>Bacilli</taxon>
        <taxon>Lactobacillales</taxon>
        <taxon>Lactobacillaceae</taxon>
        <taxon>Lentilactobacillus</taxon>
    </lineage>
</organism>
<dbReference type="GeneID" id="72461448"/>
<dbReference type="GO" id="GO:0016020">
    <property type="term" value="C:membrane"/>
    <property type="evidence" value="ECO:0007669"/>
    <property type="project" value="UniProtKB-SubCell"/>
</dbReference>
<keyword evidence="5 14" id="KW-0812">Transmembrane</keyword>
<comment type="caution">
    <text evidence="15">The sequence shown here is derived from an EMBL/GenBank/DDBJ whole genome shotgun (WGS) entry which is preliminary data.</text>
</comment>
<feature type="region of interest" description="Disordered" evidence="13">
    <location>
        <begin position="225"/>
        <end position="449"/>
    </location>
</feature>
<dbReference type="EMBL" id="PUFP01000056">
    <property type="protein sequence ID" value="TDG77012.1"/>
    <property type="molecule type" value="Genomic_DNA"/>
</dbReference>
<dbReference type="GO" id="GO:0005267">
    <property type="term" value="F:potassium channel activity"/>
    <property type="evidence" value="ECO:0007669"/>
    <property type="project" value="UniProtKB-KW"/>
</dbReference>
<evidence type="ECO:0000313" key="15">
    <source>
        <dbReference type="EMBL" id="TDG77012.1"/>
    </source>
</evidence>
<feature type="compositionally biased region" description="Basic and acidic residues" evidence="13">
    <location>
        <begin position="434"/>
        <end position="449"/>
    </location>
</feature>
<dbReference type="GO" id="GO:0015252">
    <property type="term" value="F:proton channel activity"/>
    <property type="evidence" value="ECO:0007669"/>
    <property type="project" value="InterPro"/>
</dbReference>